<name>A0A392SL48_9FABA</name>
<evidence type="ECO:0000313" key="3">
    <source>
        <dbReference type="Proteomes" id="UP000265520"/>
    </source>
</evidence>
<keyword evidence="3" id="KW-1185">Reference proteome</keyword>
<feature type="non-terminal residue" evidence="2">
    <location>
        <position position="1"/>
    </location>
</feature>
<proteinExistence type="predicted"/>
<accession>A0A392SL48</accession>
<protein>
    <submittedName>
        <fullName evidence="2">Uncharacterized protein</fullName>
    </submittedName>
</protein>
<evidence type="ECO:0000313" key="2">
    <source>
        <dbReference type="EMBL" id="MCI49593.1"/>
    </source>
</evidence>
<feature type="compositionally biased region" description="Basic and acidic residues" evidence="1">
    <location>
        <begin position="54"/>
        <end position="79"/>
    </location>
</feature>
<feature type="region of interest" description="Disordered" evidence="1">
    <location>
        <begin position="46"/>
        <end position="79"/>
    </location>
</feature>
<sequence>TWIHRLKITAKNKVTVVENRVTAADTERQERRPQSFHTRNLLTPINIIGHGTRSNKDRGSSDGRDYAGIAKEKAGGGEY</sequence>
<dbReference type="Proteomes" id="UP000265520">
    <property type="component" value="Unassembled WGS sequence"/>
</dbReference>
<organism evidence="2 3">
    <name type="scientific">Trifolium medium</name>
    <dbReference type="NCBI Taxonomy" id="97028"/>
    <lineage>
        <taxon>Eukaryota</taxon>
        <taxon>Viridiplantae</taxon>
        <taxon>Streptophyta</taxon>
        <taxon>Embryophyta</taxon>
        <taxon>Tracheophyta</taxon>
        <taxon>Spermatophyta</taxon>
        <taxon>Magnoliopsida</taxon>
        <taxon>eudicotyledons</taxon>
        <taxon>Gunneridae</taxon>
        <taxon>Pentapetalae</taxon>
        <taxon>rosids</taxon>
        <taxon>fabids</taxon>
        <taxon>Fabales</taxon>
        <taxon>Fabaceae</taxon>
        <taxon>Papilionoideae</taxon>
        <taxon>50 kb inversion clade</taxon>
        <taxon>NPAAA clade</taxon>
        <taxon>Hologalegina</taxon>
        <taxon>IRL clade</taxon>
        <taxon>Trifolieae</taxon>
        <taxon>Trifolium</taxon>
    </lineage>
</organism>
<evidence type="ECO:0000256" key="1">
    <source>
        <dbReference type="SAM" id="MobiDB-lite"/>
    </source>
</evidence>
<dbReference type="EMBL" id="LXQA010403562">
    <property type="protein sequence ID" value="MCI49593.1"/>
    <property type="molecule type" value="Genomic_DNA"/>
</dbReference>
<reference evidence="2 3" key="1">
    <citation type="journal article" date="2018" name="Front. Plant Sci.">
        <title>Red Clover (Trifolium pratense) and Zigzag Clover (T. medium) - A Picture of Genomic Similarities and Differences.</title>
        <authorList>
            <person name="Dluhosova J."/>
            <person name="Istvanek J."/>
            <person name="Nedelnik J."/>
            <person name="Repkova J."/>
        </authorList>
    </citation>
    <scope>NUCLEOTIDE SEQUENCE [LARGE SCALE GENOMIC DNA]</scope>
    <source>
        <strain evidence="3">cv. 10/8</strain>
        <tissue evidence="2">Leaf</tissue>
    </source>
</reference>
<comment type="caution">
    <text evidence="2">The sequence shown here is derived from an EMBL/GenBank/DDBJ whole genome shotgun (WGS) entry which is preliminary data.</text>
</comment>
<dbReference type="AlphaFoldDB" id="A0A392SL48"/>